<reference evidence="2 3" key="1">
    <citation type="submission" date="2018-08" db="EMBL/GenBank/DDBJ databases">
        <title>Genomic investigation of the strawberry pathogen Phytophthora fragariae indicates pathogenicity is determined by transcriptional variation in three key races.</title>
        <authorList>
            <person name="Adams T.M."/>
            <person name="Armitage A.D."/>
            <person name="Sobczyk M.K."/>
            <person name="Bates H.J."/>
            <person name="Dunwell J.M."/>
            <person name="Nellist C.F."/>
            <person name="Harrison R.J."/>
        </authorList>
    </citation>
    <scope>NUCLEOTIDE SEQUENCE [LARGE SCALE GENOMIC DNA]</scope>
    <source>
        <strain evidence="2 3">SCRP333</strain>
    </source>
</reference>
<gene>
    <name evidence="2" type="ORF">PR003_g7354</name>
</gene>
<dbReference type="Proteomes" id="UP000434957">
    <property type="component" value="Unassembled WGS sequence"/>
</dbReference>
<keyword evidence="3" id="KW-1185">Reference proteome</keyword>
<dbReference type="PANTHER" id="PTHR33714">
    <property type="entry name" value="COUNTING FACTOR-ASSOCIATED PROTEIN A-RELATED"/>
    <property type="match status" value="1"/>
</dbReference>
<keyword evidence="1" id="KW-0732">Signal</keyword>
<accession>A0A6A4FPQ7</accession>
<evidence type="ECO:0000313" key="2">
    <source>
        <dbReference type="EMBL" id="KAE9346574.1"/>
    </source>
</evidence>
<organism evidence="2 3">
    <name type="scientific">Phytophthora rubi</name>
    <dbReference type="NCBI Taxonomy" id="129364"/>
    <lineage>
        <taxon>Eukaryota</taxon>
        <taxon>Sar</taxon>
        <taxon>Stramenopiles</taxon>
        <taxon>Oomycota</taxon>
        <taxon>Peronosporomycetes</taxon>
        <taxon>Peronosporales</taxon>
        <taxon>Peronosporaceae</taxon>
        <taxon>Phytophthora</taxon>
    </lineage>
</organism>
<evidence type="ECO:0008006" key="4">
    <source>
        <dbReference type="Google" id="ProtNLM"/>
    </source>
</evidence>
<feature type="signal peptide" evidence="1">
    <location>
        <begin position="1"/>
        <end position="24"/>
    </location>
</feature>
<dbReference type="AlphaFoldDB" id="A0A6A4FPQ7"/>
<feature type="chain" id="PRO_5025548847" description="SUEL-type lectin domain-containing protein" evidence="1">
    <location>
        <begin position="25"/>
        <end position="746"/>
    </location>
</feature>
<comment type="caution">
    <text evidence="2">The sequence shown here is derived from an EMBL/GenBank/DDBJ whole genome shotgun (WGS) entry which is preliminary data.</text>
</comment>
<name>A0A6A4FPQ7_9STRA</name>
<sequence length="746" mass="78645">MKTLHEIQRVGALLAVAFVSTVAPFEDSPQLQLDETPYYPQVYVPDFATQDVPVVTNNDSAYGPDALFGLGCLFGKKMWCKGERVCLDPIGLLECAVDIISPIKLDDIAHNMEKAVKDFANDPISTIIDLAEDTISDAIHDVMNCYTGLAKKQPTCKQMSTFQSCINVGLDVLSVAVPAAKGVSLVRLNKLKKGVTRVQKVADSTITQCALGCPGKLCSPPEGTRTYSPPAGCSCRQLEFQLDGHSGTTPAVCSESILTTDGAVKVQFNCTLSADGVTSSRALCAADLVADSKSIFGSHNYLMVVAYDEDDEDENQCATVASAIAVQATGACQLLSLGKIQSVIASVNLDGSGSMSLYTDDSCKAVIQSYSVAGESVNNEVCVDSNKFYSSVTPPATFAVQGFYQDADCATSPKAFVSVPSESCSAISCAIDNDLNEYSSTQCTTNSTAFIKSAYGSNSYLMVVNYDANSDCDTVASAKGYLADGQCQVVKDGKILSASAVLNSDGSATLNLYTDVGCTQGVVTKTIPASSINTDVCTSDTKYLSSATQAKMFVTQDYYRDTACASTTTALVSVPSDSCTESSTCNTANHLTASMEMHCTTDPVAYAGLTFGNNGYLMFVGYVENTNCEVIDWVFAHLADGACQIVSLEKAASAKAYLNSDGSATLIYYNDTDCSTGEQTQQIPDLALNNDSCTSTVKYVAGYATSNGSLVYTPTDNTPIAGTSTAASIIAPVAMTISFVITLLFL</sequence>
<evidence type="ECO:0000313" key="3">
    <source>
        <dbReference type="Proteomes" id="UP000434957"/>
    </source>
</evidence>
<dbReference type="EMBL" id="QXFT01000345">
    <property type="protein sequence ID" value="KAE9346574.1"/>
    <property type="molecule type" value="Genomic_DNA"/>
</dbReference>
<dbReference type="PANTHER" id="PTHR33714:SF3">
    <property type="entry name" value="COUNTING FACTOR-ASSOCIATED PROTEIN A-RELATED"/>
    <property type="match status" value="1"/>
</dbReference>
<evidence type="ECO:0000256" key="1">
    <source>
        <dbReference type="SAM" id="SignalP"/>
    </source>
</evidence>
<proteinExistence type="predicted"/>
<protein>
    <recommendedName>
        <fullName evidence="4">SUEL-type lectin domain-containing protein</fullName>
    </recommendedName>
</protein>